<gene>
    <name evidence="1" type="ORF">GCM10022386_06430</name>
</gene>
<protein>
    <recommendedName>
        <fullName evidence="3">DUF1569 domain containing protein</fullName>
    </recommendedName>
</protein>
<evidence type="ECO:0000313" key="2">
    <source>
        <dbReference type="Proteomes" id="UP001500968"/>
    </source>
</evidence>
<proteinExistence type="predicted"/>
<dbReference type="EMBL" id="BAABCR010000008">
    <property type="protein sequence ID" value="GAA4025875.1"/>
    <property type="molecule type" value="Genomic_DNA"/>
</dbReference>
<organism evidence="1 2">
    <name type="scientific">Flavobacterium cheonhonense</name>
    <dbReference type="NCBI Taxonomy" id="706185"/>
    <lineage>
        <taxon>Bacteria</taxon>
        <taxon>Pseudomonadati</taxon>
        <taxon>Bacteroidota</taxon>
        <taxon>Flavobacteriia</taxon>
        <taxon>Flavobacteriales</taxon>
        <taxon>Flavobacteriaceae</taxon>
        <taxon>Flavobacterium</taxon>
    </lineage>
</organism>
<dbReference type="Proteomes" id="UP001500968">
    <property type="component" value="Unassembled WGS sequence"/>
</dbReference>
<evidence type="ECO:0000313" key="1">
    <source>
        <dbReference type="EMBL" id="GAA4025875.1"/>
    </source>
</evidence>
<accession>A0ABP7TGT2</accession>
<dbReference type="RefSeq" id="WP_324691699.1">
    <property type="nucleotide sequence ID" value="NZ_BAABCR010000008.1"/>
</dbReference>
<dbReference type="InterPro" id="IPR034660">
    <property type="entry name" value="DinB/YfiT-like"/>
</dbReference>
<sequence length="153" mass="17667">MKELNNLLSQIENAIPHWEKQNTTISIATVGWQLDHSLLVINGIISQLSKSNPNNYKWRFNLSRIYIQCRNAIPRGKAKAPKQVRPVDNTSIEDLQNKLATAKNNMALLQKLDKNSYFTHPYFGDLNLKATIWFLKLHTRHHLKIVNNIINKG</sequence>
<reference evidence="2" key="1">
    <citation type="journal article" date="2019" name="Int. J. Syst. Evol. Microbiol.">
        <title>The Global Catalogue of Microorganisms (GCM) 10K type strain sequencing project: providing services to taxonomists for standard genome sequencing and annotation.</title>
        <authorList>
            <consortium name="The Broad Institute Genomics Platform"/>
            <consortium name="The Broad Institute Genome Sequencing Center for Infectious Disease"/>
            <person name="Wu L."/>
            <person name="Ma J."/>
        </authorList>
    </citation>
    <scope>NUCLEOTIDE SEQUENCE [LARGE SCALE GENOMIC DNA]</scope>
    <source>
        <strain evidence="2">JCM 17064</strain>
    </source>
</reference>
<name>A0ABP7TGT2_9FLAO</name>
<evidence type="ECO:0008006" key="3">
    <source>
        <dbReference type="Google" id="ProtNLM"/>
    </source>
</evidence>
<keyword evidence="2" id="KW-1185">Reference proteome</keyword>
<dbReference type="Gene3D" id="1.20.120.450">
    <property type="entry name" value="dinb family like domain"/>
    <property type="match status" value="1"/>
</dbReference>
<comment type="caution">
    <text evidence="1">The sequence shown here is derived from an EMBL/GenBank/DDBJ whole genome shotgun (WGS) entry which is preliminary data.</text>
</comment>
<dbReference type="SUPFAM" id="SSF109854">
    <property type="entry name" value="DinB/YfiT-like putative metalloenzymes"/>
    <property type="match status" value="1"/>
</dbReference>